<sequence>MTTNFLLRSVCFAALAVSCQAQAAAIADAAAANDADTITVTATRTEKAVIDVPATVSVIDAQTIDDRFINDVKDLVRYEPGVTVRRAPARFTAAGSSTGRDRDSGFNIRGLEGNRVLITVDGVRVPDGFSFGAQNVGRGDYVDLDLIKSVEILRGPASALYGSDGVAGAVSFVTKDPIDFLKDGKSIGGGVRVGYDSSDESWVKGGVAAAKAGDVSAMVAYTRRDGKELDNKGTNDAANVDRTTPNPQDTSSNAVLGRLVWQPEDAHRLRFTYEHFDNDVDTNVLSAIAKPPLAATSVLGLTAADDTKRNRGTIDYRYVGEGLLSGARAALWYQKSETLQTAAEDRSTAADRIRINRFDNRVWGGMLQLESKFETGDIEHLIVYGADHSETKQTGVRDGTVPPAGEVYPTRAFPTTDYDLTGLFVQDEISIAGGLVTLFPALRWDHYKLKPKADALFSGFVPQGQSDSKLTPRIGVVVKPTENIRLFGNYTQGFKAPEPNQLNNSFANVVANYRSIPNPNLKPESSRSVEGGVRFVDTHGSAEIVGFSSKFRNFIDQIQISGNFTAANPAVYQYVNLGRVKIHGIEAKGEYRTDMGLGVRAAASWAKGSVRQTGVAGTRPLDSVEPFKFVAGAFYQPEGGAFRGEVVWTHSAGKKQSRTNNSCNTATTVCFTPPGFWVLDATASYKVMEHATVRVGLFNIFDKKYFWWSDARGLASNSTIRDAFSQPGRNFGASLTLSL</sequence>
<dbReference type="PANTHER" id="PTHR30069">
    <property type="entry name" value="TONB-DEPENDENT OUTER MEMBRANE RECEPTOR"/>
    <property type="match status" value="1"/>
</dbReference>
<dbReference type="PROSITE" id="PS52016">
    <property type="entry name" value="TONB_DEPENDENT_REC_3"/>
    <property type="match status" value="1"/>
</dbReference>
<feature type="chain" id="PRO_5019373048" evidence="15">
    <location>
        <begin position="24"/>
        <end position="739"/>
    </location>
</feature>
<keyword evidence="3 11" id="KW-0813">Transport</keyword>
<keyword evidence="10 11" id="KW-0998">Cell outer membrane</keyword>
<feature type="domain" description="TonB-dependent receptor plug" evidence="17">
    <location>
        <begin position="50"/>
        <end position="169"/>
    </location>
</feature>
<feature type="signal peptide" evidence="15">
    <location>
        <begin position="1"/>
        <end position="23"/>
    </location>
</feature>
<evidence type="ECO:0000256" key="5">
    <source>
        <dbReference type="ARBA" id="ARBA00022692"/>
    </source>
</evidence>
<evidence type="ECO:0000259" key="17">
    <source>
        <dbReference type="Pfam" id="PF07715"/>
    </source>
</evidence>
<dbReference type="Pfam" id="PF00593">
    <property type="entry name" value="TonB_dep_Rec_b-barrel"/>
    <property type="match status" value="1"/>
</dbReference>
<evidence type="ECO:0000256" key="8">
    <source>
        <dbReference type="ARBA" id="ARBA00023136"/>
    </source>
</evidence>
<keyword evidence="19" id="KW-1185">Reference proteome</keyword>
<dbReference type="PANTHER" id="PTHR30069:SF29">
    <property type="entry name" value="HEMOGLOBIN AND HEMOGLOBIN-HAPTOGLOBIN-BINDING PROTEIN 1-RELATED"/>
    <property type="match status" value="1"/>
</dbReference>
<keyword evidence="5 11" id="KW-0812">Transmembrane</keyword>
<dbReference type="GO" id="GO:0015232">
    <property type="term" value="F:heme transmembrane transporter activity"/>
    <property type="evidence" value="ECO:0007669"/>
    <property type="project" value="InterPro"/>
</dbReference>
<keyword evidence="9 18" id="KW-0675">Receptor</keyword>
<evidence type="ECO:0000256" key="4">
    <source>
        <dbReference type="ARBA" id="ARBA00022452"/>
    </source>
</evidence>
<dbReference type="Pfam" id="PF07715">
    <property type="entry name" value="Plug"/>
    <property type="match status" value="1"/>
</dbReference>
<dbReference type="RefSeq" id="WP_127742348.1">
    <property type="nucleotide sequence ID" value="NZ_SACN01000001.1"/>
</dbReference>
<dbReference type="EMBL" id="SACN01000001">
    <property type="protein sequence ID" value="RVT93584.1"/>
    <property type="molecule type" value="Genomic_DNA"/>
</dbReference>
<evidence type="ECO:0000256" key="6">
    <source>
        <dbReference type="ARBA" id="ARBA00022729"/>
    </source>
</evidence>
<organism evidence="18 19">
    <name type="scientific">Sphingomonas crocodyli</name>
    <dbReference type="NCBI Taxonomy" id="1979270"/>
    <lineage>
        <taxon>Bacteria</taxon>
        <taxon>Pseudomonadati</taxon>
        <taxon>Pseudomonadota</taxon>
        <taxon>Alphaproteobacteria</taxon>
        <taxon>Sphingomonadales</taxon>
        <taxon>Sphingomonadaceae</taxon>
        <taxon>Sphingomonas</taxon>
    </lineage>
</organism>
<dbReference type="GO" id="GO:0044718">
    <property type="term" value="P:siderophore transmembrane transport"/>
    <property type="evidence" value="ECO:0007669"/>
    <property type="project" value="TreeGrafter"/>
</dbReference>
<reference evidence="18 19" key="1">
    <citation type="submission" date="2019-01" db="EMBL/GenBank/DDBJ databases">
        <authorList>
            <person name="Chen W.-M."/>
        </authorList>
    </citation>
    <scope>NUCLEOTIDE SEQUENCE [LARGE SCALE GENOMIC DNA]</scope>
    <source>
        <strain evidence="18 19">CCP-7</strain>
    </source>
</reference>
<dbReference type="InterPro" id="IPR037066">
    <property type="entry name" value="Plug_dom_sf"/>
</dbReference>
<dbReference type="CDD" id="cd01347">
    <property type="entry name" value="ligand_gated_channel"/>
    <property type="match status" value="1"/>
</dbReference>
<dbReference type="NCBIfam" id="TIGR01785">
    <property type="entry name" value="TonB-hemin"/>
    <property type="match status" value="1"/>
</dbReference>
<comment type="similarity">
    <text evidence="2 11 13">Belongs to the TonB-dependent receptor family.</text>
</comment>
<dbReference type="GO" id="GO:0009279">
    <property type="term" value="C:cell outer membrane"/>
    <property type="evidence" value="ECO:0007669"/>
    <property type="project" value="UniProtKB-SubCell"/>
</dbReference>
<keyword evidence="6 15" id="KW-0732">Signal</keyword>
<feature type="short sequence motif" description="TonB box" evidence="12">
    <location>
        <begin position="37"/>
        <end position="43"/>
    </location>
</feature>
<evidence type="ECO:0000256" key="9">
    <source>
        <dbReference type="ARBA" id="ARBA00023170"/>
    </source>
</evidence>
<gene>
    <name evidence="18" type="ORF">EOD43_06865</name>
</gene>
<proteinExistence type="inferred from homology"/>
<comment type="subcellular location">
    <subcellularLocation>
        <location evidence="1 11">Cell outer membrane</location>
        <topology evidence="1 11">Multi-pass membrane protein</topology>
    </subcellularLocation>
</comment>
<evidence type="ECO:0000256" key="10">
    <source>
        <dbReference type="ARBA" id="ARBA00023237"/>
    </source>
</evidence>
<feature type="compositionally biased region" description="Polar residues" evidence="14">
    <location>
        <begin position="234"/>
        <end position="253"/>
    </location>
</feature>
<dbReference type="InterPro" id="IPR036942">
    <property type="entry name" value="Beta-barrel_TonB_sf"/>
</dbReference>
<evidence type="ECO:0000256" key="3">
    <source>
        <dbReference type="ARBA" id="ARBA00022448"/>
    </source>
</evidence>
<dbReference type="InterPro" id="IPR039426">
    <property type="entry name" value="TonB-dep_rcpt-like"/>
</dbReference>
<evidence type="ECO:0000256" key="7">
    <source>
        <dbReference type="ARBA" id="ARBA00023077"/>
    </source>
</evidence>
<evidence type="ECO:0000313" key="19">
    <source>
        <dbReference type="Proteomes" id="UP000282971"/>
    </source>
</evidence>
<dbReference type="GO" id="GO:0015344">
    <property type="term" value="F:siderophore uptake transmembrane transporter activity"/>
    <property type="evidence" value="ECO:0007669"/>
    <property type="project" value="TreeGrafter"/>
</dbReference>
<dbReference type="InterPro" id="IPR000531">
    <property type="entry name" value="Beta-barrel_TonB"/>
</dbReference>
<dbReference type="OrthoDB" id="9796221at2"/>
<dbReference type="InterPro" id="IPR010916">
    <property type="entry name" value="TonB_box_CS"/>
</dbReference>
<feature type="domain" description="TonB-dependent receptor-like beta-barrel" evidence="16">
    <location>
        <begin position="263"/>
        <end position="700"/>
    </location>
</feature>
<comment type="caution">
    <text evidence="18">The sequence shown here is derived from an EMBL/GenBank/DDBJ whole genome shotgun (WGS) entry which is preliminary data.</text>
</comment>
<evidence type="ECO:0000256" key="14">
    <source>
        <dbReference type="SAM" id="MobiDB-lite"/>
    </source>
</evidence>
<accession>A0A437M7W1</accession>
<evidence type="ECO:0000313" key="18">
    <source>
        <dbReference type="EMBL" id="RVT93584.1"/>
    </source>
</evidence>
<dbReference type="PROSITE" id="PS00430">
    <property type="entry name" value="TONB_DEPENDENT_REC_1"/>
    <property type="match status" value="1"/>
</dbReference>
<feature type="region of interest" description="Disordered" evidence="14">
    <location>
        <begin position="226"/>
        <end position="253"/>
    </location>
</feature>
<dbReference type="InterPro" id="IPR010949">
    <property type="entry name" value="TonB_Hb/transfer/lactofer_rcpt"/>
</dbReference>
<dbReference type="Proteomes" id="UP000282971">
    <property type="component" value="Unassembled WGS sequence"/>
</dbReference>
<name>A0A437M7W1_9SPHN</name>
<dbReference type="InterPro" id="IPR011276">
    <property type="entry name" value="TonB_haem/Hb_rcpt"/>
</dbReference>
<evidence type="ECO:0000256" key="11">
    <source>
        <dbReference type="PROSITE-ProRule" id="PRU01360"/>
    </source>
</evidence>
<evidence type="ECO:0000256" key="15">
    <source>
        <dbReference type="SAM" id="SignalP"/>
    </source>
</evidence>
<dbReference type="Gene3D" id="2.40.170.20">
    <property type="entry name" value="TonB-dependent receptor, beta-barrel domain"/>
    <property type="match status" value="1"/>
</dbReference>
<dbReference type="Gene3D" id="2.170.130.10">
    <property type="entry name" value="TonB-dependent receptor, plug domain"/>
    <property type="match status" value="1"/>
</dbReference>
<dbReference type="SUPFAM" id="SSF56935">
    <property type="entry name" value="Porins"/>
    <property type="match status" value="1"/>
</dbReference>
<keyword evidence="8 11" id="KW-0472">Membrane</keyword>
<dbReference type="NCBIfam" id="TIGR01786">
    <property type="entry name" value="TonB-hemlactrns"/>
    <property type="match status" value="1"/>
</dbReference>
<dbReference type="AlphaFoldDB" id="A0A437M7W1"/>
<keyword evidence="7 12" id="KW-0798">TonB box</keyword>
<protein>
    <submittedName>
        <fullName evidence="18">TonB-dependent hemoglobin/transferrin/lactoferrin family receptor</fullName>
    </submittedName>
</protein>
<evidence type="ECO:0000256" key="2">
    <source>
        <dbReference type="ARBA" id="ARBA00009810"/>
    </source>
</evidence>
<keyword evidence="4 11" id="KW-1134">Transmembrane beta strand</keyword>
<dbReference type="InterPro" id="IPR012910">
    <property type="entry name" value="Plug_dom"/>
</dbReference>
<evidence type="ECO:0000256" key="12">
    <source>
        <dbReference type="PROSITE-ProRule" id="PRU10143"/>
    </source>
</evidence>
<evidence type="ECO:0000256" key="13">
    <source>
        <dbReference type="RuleBase" id="RU003357"/>
    </source>
</evidence>
<evidence type="ECO:0000256" key="1">
    <source>
        <dbReference type="ARBA" id="ARBA00004571"/>
    </source>
</evidence>
<evidence type="ECO:0000259" key="16">
    <source>
        <dbReference type="Pfam" id="PF00593"/>
    </source>
</evidence>